<accession>A0ABT2ZET2</accession>
<comment type="caution">
    <text evidence="5">The sequence shown here is derived from an EMBL/GenBank/DDBJ whole genome shotgun (WGS) entry which is preliminary data.</text>
</comment>
<dbReference type="InterPro" id="IPR036390">
    <property type="entry name" value="WH_DNA-bd_sf"/>
</dbReference>
<dbReference type="Gene3D" id="1.10.10.10">
    <property type="entry name" value="Winged helix-like DNA-binding domain superfamily/Winged helix DNA-binding domain"/>
    <property type="match status" value="1"/>
</dbReference>
<evidence type="ECO:0000259" key="4">
    <source>
        <dbReference type="PROSITE" id="PS50949"/>
    </source>
</evidence>
<keyword evidence="2" id="KW-0238">DNA-binding</keyword>
<keyword evidence="3" id="KW-0804">Transcription</keyword>
<dbReference type="SMART" id="SM00345">
    <property type="entry name" value="HTH_GNTR"/>
    <property type="match status" value="1"/>
</dbReference>
<dbReference type="CDD" id="cd07377">
    <property type="entry name" value="WHTH_GntR"/>
    <property type="match status" value="1"/>
</dbReference>
<dbReference type="SMART" id="SM00895">
    <property type="entry name" value="FCD"/>
    <property type="match status" value="1"/>
</dbReference>
<gene>
    <name evidence="5" type="ORF">OEW28_13300</name>
</gene>
<dbReference type="PANTHER" id="PTHR43537:SF49">
    <property type="entry name" value="TRANSCRIPTIONAL REGULATORY PROTEIN"/>
    <property type="match status" value="1"/>
</dbReference>
<dbReference type="InterPro" id="IPR008920">
    <property type="entry name" value="TF_FadR/GntR_C"/>
</dbReference>
<evidence type="ECO:0000256" key="3">
    <source>
        <dbReference type="ARBA" id="ARBA00023163"/>
    </source>
</evidence>
<feature type="domain" description="HTH gntR-type" evidence="4">
    <location>
        <begin position="3"/>
        <end position="70"/>
    </location>
</feature>
<name>A0ABT2ZET2_9RHOB</name>
<reference evidence="5 6" key="1">
    <citation type="submission" date="2022-10" db="EMBL/GenBank/DDBJ databases">
        <title>Defluviimonas sp. nov., isolated from ocean surface water.</title>
        <authorList>
            <person name="He W."/>
            <person name="Wang L."/>
            <person name="Zhang D.-F."/>
        </authorList>
    </citation>
    <scope>NUCLEOTIDE SEQUENCE [LARGE SCALE GENOMIC DNA]</scope>
    <source>
        <strain evidence="5 6">WL0002</strain>
    </source>
</reference>
<keyword evidence="6" id="KW-1185">Reference proteome</keyword>
<dbReference type="SUPFAM" id="SSF46785">
    <property type="entry name" value="Winged helix' DNA-binding domain"/>
    <property type="match status" value="1"/>
</dbReference>
<evidence type="ECO:0000313" key="5">
    <source>
        <dbReference type="EMBL" id="MCV2869605.1"/>
    </source>
</evidence>
<dbReference type="Pfam" id="PF00392">
    <property type="entry name" value="GntR"/>
    <property type="match status" value="1"/>
</dbReference>
<dbReference type="SUPFAM" id="SSF48008">
    <property type="entry name" value="GntR ligand-binding domain-like"/>
    <property type="match status" value="1"/>
</dbReference>
<evidence type="ECO:0000256" key="1">
    <source>
        <dbReference type="ARBA" id="ARBA00023015"/>
    </source>
</evidence>
<evidence type="ECO:0000256" key="2">
    <source>
        <dbReference type="ARBA" id="ARBA00023125"/>
    </source>
</evidence>
<dbReference type="InterPro" id="IPR036388">
    <property type="entry name" value="WH-like_DNA-bd_sf"/>
</dbReference>
<sequence length="218" mass="24662">MDQKLADTILNELEELILDGTFENGERLDEVTLAKRFGVSRTPVREALQKLVLAGLVEQQPRRGAFVRQPGPVELIEMFEVMAELEASCARFAASRISDEALDELRAANQRCQAAVEANDADRYYEENEVFHKIIYRQSGNGLLEQEALRLHRRLKPFRRVQLRLRGRMRQSMAEHLEIVEALTRADANAAAEALRAHVAVQGEKFHHLAATFKTSAA</sequence>
<proteinExistence type="predicted"/>
<dbReference type="PRINTS" id="PR00035">
    <property type="entry name" value="HTHGNTR"/>
</dbReference>
<dbReference type="PANTHER" id="PTHR43537">
    <property type="entry name" value="TRANSCRIPTIONAL REGULATOR, GNTR FAMILY"/>
    <property type="match status" value="1"/>
</dbReference>
<dbReference type="EMBL" id="JAOWKY010000003">
    <property type="protein sequence ID" value="MCV2869605.1"/>
    <property type="molecule type" value="Genomic_DNA"/>
</dbReference>
<dbReference type="RefSeq" id="WP_263735254.1">
    <property type="nucleotide sequence ID" value="NZ_JAOWKY010000003.1"/>
</dbReference>
<protein>
    <submittedName>
        <fullName evidence="5">GntR family transcriptional regulator</fullName>
    </submittedName>
</protein>
<dbReference type="PROSITE" id="PS50949">
    <property type="entry name" value="HTH_GNTR"/>
    <property type="match status" value="1"/>
</dbReference>
<dbReference type="Pfam" id="PF07729">
    <property type="entry name" value="FCD"/>
    <property type="match status" value="1"/>
</dbReference>
<evidence type="ECO:0000313" key="6">
    <source>
        <dbReference type="Proteomes" id="UP001652542"/>
    </source>
</evidence>
<keyword evidence="1" id="KW-0805">Transcription regulation</keyword>
<organism evidence="5 6">
    <name type="scientific">Albidovulum marisflavi</name>
    <dbReference type="NCBI Taxonomy" id="2984159"/>
    <lineage>
        <taxon>Bacteria</taxon>
        <taxon>Pseudomonadati</taxon>
        <taxon>Pseudomonadota</taxon>
        <taxon>Alphaproteobacteria</taxon>
        <taxon>Rhodobacterales</taxon>
        <taxon>Paracoccaceae</taxon>
        <taxon>Albidovulum</taxon>
    </lineage>
</organism>
<dbReference type="Gene3D" id="1.20.120.530">
    <property type="entry name" value="GntR ligand-binding domain-like"/>
    <property type="match status" value="1"/>
</dbReference>
<dbReference type="Proteomes" id="UP001652542">
    <property type="component" value="Unassembled WGS sequence"/>
</dbReference>
<dbReference type="InterPro" id="IPR011711">
    <property type="entry name" value="GntR_C"/>
</dbReference>
<dbReference type="InterPro" id="IPR000524">
    <property type="entry name" value="Tscrpt_reg_HTH_GntR"/>
</dbReference>